<evidence type="ECO:0000313" key="1">
    <source>
        <dbReference type="EMBL" id="SDH45813.1"/>
    </source>
</evidence>
<gene>
    <name evidence="1" type="ORF">SAMN05421818_10490</name>
</gene>
<organism evidence="1 2">
    <name type="scientific">Myroides phaeus</name>
    <dbReference type="NCBI Taxonomy" id="702745"/>
    <lineage>
        <taxon>Bacteria</taxon>
        <taxon>Pseudomonadati</taxon>
        <taxon>Bacteroidota</taxon>
        <taxon>Flavobacteriia</taxon>
        <taxon>Flavobacteriales</taxon>
        <taxon>Flavobacteriaceae</taxon>
        <taxon>Myroides</taxon>
    </lineage>
</organism>
<reference evidence="2" key="1">
    <citation type="submission" date="2016-10" db="EMBL/GenBank/DDBJ databases">
        <authorList>
            <person name="Varghese N."/>
            <person name="Submissions S."/>
        </authorList>
    </citation>
    <scope>NUCLEOTIDE SEQUENCE [LARGE SCALE GENOMIC DNA]</scope>
    <source>
        <strain evidence="2">DSM 23313</strain>
    </source>
</reference>
<dbReference type="Gene3D" id="3.40.50.300">
    <property type="entry name" value="P-loop containing nucleotide triphosphate hydrolases"/>
    <property type="match status" value="1"/>
</dbReference>
<dbReference type="SUPFAM" id="SSF52540">
    <property type="entry name" value="P-loop containing nucleoside triphosphate hydrolases"/>
    <property type="match status" value="1"/>
</dbReference>
<evidence type="ECO:0000313" key="2">
    <source>
        <dbReference type="Proteomes" id="UP000243588"/>
    </source>
</evidence>
<name>A0A1G8CKN0_9FLAO</name>
<keyword evidence="2" id="KW-1185">Reference proteome</keyword>
<protein>
    <submittedName>
        <fullName evidence="1">Uncharacterized protein</fullName>
    </submittedName>
</protein>
<dbReference type="STRING" id="702745.SAMN05421818_10490"/>
<accession>A0A1G8CKN0</accession>
<dbReference type="RefSeq" id="WP_245722932.1">
    <property type="nucleotide sequence ID" value="NZ_FNDQ01000004.1"/>
</dbReference>
<proteinExistence type="predicted"/>
<dbReference type="AlphaFoldDB" id="A0A1G8CKN0"/>
<sequence>MMSNFNLKFTDTFTIVDNKRLFSINKCWLYLEQQGKAIYGSHFVINNHHKKALYKLLIYAIEDQVEMDRLGLNPNKGILLMGENFTGKTAMMRLTQDFYRKKKRYDIKSCRLLSHNFLLNNGYESLVPLLSPTAKVLVLDNMGTENPVKHFGNTCNVVMDIVEHFYEQRFDLSYPRLHITTTLSPTEISKKYGDGFRAMVKEMFNVVVVASNAANAV</sequence>
<dbReference type="InterPro" id="IPR027417">
    <property type="entry name" value="P-loop_NTPase"/>
</dbReference>
<dbReference type="EMBL" id="FNDQ01000004">
    <property type="protein sequence ID" value="SDH45813.1"/>
    <property type="molecule type" value="Genomic_DNA"/>
</dbReference>
<dbReference type="Proteomes" id="UP000243588">
    <property type="component" value="Unassembled WGS sequence"/>
</dbReference>